<evidence type="ECO:0000256" key="1">
    <source>
        <dbReference type="SAM" id="MobiDB-lite"/>
    </source>
</evidence>
<evidence type="ECO:0000313" key="3">
    <source>
        <dbReference type="EMBL" id="KAK9789765.1"/>
    </source>
</evidence>
<dbReference type="NCBIfam" id="TIGR01571">
    <property type="entry name" value="A_thal_Cys_rich"/>
    <property type="match status" value="1"/>
</dbReference>
<dbReference type="PANTHER" id="PTHR15907">
    <property type="entry name" value="DUF614 FAMILY PROTEIN-RELATED"/>
    <property type="match status" value="1"/>
</dbReference>
<feature type="compositionally biased region" description="Basic and acidic residues" evidence="1">
    <location>
        <begin position="86"/>
        <end position="99"/>
    </location>
</feature>
<feature type="transmembrane region" description="Helical" evidence="2">
    <location>
        <begin position="171"/>
        <end position="193"/>
    </location>
</feature>
<sequence length="272" mass="30290">MKPVKAVDEDRWLTCLYSRYLPCVAFASNSKRGLRSSPWLHGILFLVLFGMAYWVAASALAAASHNVLATCNGPLPHPPHPHPSHHHPEDPPAHDDEFHHHPHHPPGPLIDIWGPEGDKKGDRKILPGATLDLDLVKPEQPEARQLQANELSRPEPRPEDFQATPECRQAVGLYLGAWFAVIASFLVAVHYAARRRTMLRTKFGIAGSRMRDFCTWFWCPSCALCQETRTLWVNQVHDGVWNGPAKMGYAAVPTLPPNTNQAPASQFMTTGV</sequence>
<accession>A0AAW1NKR0</accession>
<keyword evidence="2" id="KW-1133">Transmembrane helix</keyword>
<comment type="caution">
    <text evidence="3">The sequence shown here is derived from an EMBL/GenBank/DDBJ whole genome shotgun (WGS) entry which is preliminary data.</text>
</comment>
<evidence type="ECO:0000256" key="2">
    <source>
        <dbReference type="SAM" id="Phobius"/>
    </source>
</evidence>
<evidence type="ECO:0000313" key="4">
    <source>
        <dbReference type="Proteomes" id="UP001465755"/>
    </source>
</evidence>
<keyword evidence="4" id="KW-1185">Reference proteome</keyword>
<dbReference type="Proteomes" id="UP001465755">
    <property type="component" value="Unassembled WGS sequence"/>
</dbReference>
<proteinExistence type="predicted"/>
<keyword evidence="2" id="KW-0472">Membrane</keyword>
<feature type="region of interest" description="Disordered" evidence="1">
    <location>
        <begin position="74"/>
        <end position="114"/>
    </location>
</feature>
<gene>
    <name evidence="3" type="ORF">WJX73_005954</name>
</gene>
<dbReference type="EMBL" id="JALJOQ010000202">
    <property type="protein sequence ID" value="KAK9789765.1"/>
    <property type="molecule type" value="Genomic_DNA"/>
</dbReference>
<name>A0AAW1NKR0_9CHLO</name>
<keyword evidence="2" id="KW-0812">Transmembrane</keyword>
<dbReference type="Pfam" id="PF04749">
    <property type="entry name" value="PLAC8"/>
    <property type="match status" value="1"/>
</dbReference>
<organism evidence="3 4">
    <name type="scientific">Symbiochloris irregularis</name>
    <dbReference type="NCBI Taxonomy" id="706552"/>
    <lineage>
        <taxon>Eukaryota</taxon>
        <taxon>Viridiplantae</taxon>
        <taxon>Chlorophyta</taxon>
        <taxon>core chlorophytes</taxon>
        <taxon>Trebouxiophyceae</taxon>
        <taxon>Trebouxiales</taxon>
        <taxon>Trebouxiaceae</taxon>
        <taxon>Symbiochloris</taxon>
    </lineage>
</organism>
<dbReference type="InterPro" id="IPR006461">
    <property type="entry name" value="PLAC_motif_containing"/>
</dbReference>
<feature type="transmembrane region" description="Helical" evidence="2">
    <location>
        <begin position="39"/>
        <end position="62"/>
    </location>
</feature>
<dbReference type="AlphaFoldDB" id="A0AAW1NKR0"/>
<protein>
    <submittedName>
        <fullName evidence="3">Uncharacterized protein</fullName>
    </submittedName>
</protein>
<reference evidence="3 4" key="1">
    <citation type="journal article" date="2024" name="Nat. Commun.">
        <title>Phylogenomics reveals the evolutionary origins of lichenization in chlorophyte algae.</title>
        <authorList>
            <person name="Puginier C."/>
            <person name="Libourel C."/>
            <person name="Otte J."/>
            <person name="Skaloud P."/>
            <person name="Haon M."/>
            <person name="Grisel S."/>
            <person name="Petersen M."/>
            <person name="Berrin J.G."/>
            <person name="Delaux P.M."/>
            <person name="Dal Grande F."/>
            <person name="Keller J."/>
        </authorList>
    </citation>
    <scope>NUCLEOTIDE SEQUENCE [LARGE SCALE GENOMIC DNA]</scope>
    <source>
        <strain evidence="3 4">SAG 2036</strain>
    </source>
</reference>